<dbReference type="EMBL" id="GECZ01024982">
    <property type="protein sequence ID" value="JAS44787.1"/>
    <property type="molecule type" value="Transcribed_RNA"/>
</dbReference>
<dbReference type="GO" id="GO:0003676">
    <property type="term" value="F:nucleic acid binding"/>
    <property type="evidence" value="ECO:0007669"/>
    <property type="project" value="InterPro"/>
</dbReference>
<dbReference type="InterPro" id="IPR012337">
    <property type="entry name" value="RNaseH-like_sf"/>
</dbReference>
<dbReference type="SUPFAM" id="SSF53098">
    <property type="entry name" value="Ribonuclease H-like"/>
    <property type="match status" value="1"/>
</dbReference>
<evidence type="ECO:0000259" key="1">
    <source>
        <dbReference type="PROSITE" id="PS50879"/>
    </source>
</evidence>
<dbReference type="Gene3D" id="3.30.420.10">
    <property type="entry name" value="Ribonuclease H-like superfamily/Ribonuclease H"/>
    <property type="match status" value="1"/>
</dbReference>
<reference evidence="2" key="1">
    <citation type="submission" date="2015-11" db="EMBL/GenBank/DDBJ databases">
        <title>De novo transcriptome assembly of four potential Pierce s Disease insect vectors from Arizona vineyards.</title>
        <authorList>
            <person name="Tassone E.E."/>
        </authorList>
    </citation>
    <scope>NUCLEOTIDE SEQUENCE</scope>
</reference>
<evidence type="ECO:0000313" key="2">
    <source>
        <dbReference type="EMBL" id="JAS44787.1"/>
    </source>
</evidence>
<sequence>IVLKIVESILKYQKNYVIHWVPSHVGINNNEVVDQLAREAISDGELASDMHIPISDYKQQRQKWHKEQYNSITNNTAKAQWYKAIQDKFPDKPWFSQTKLSRYEIINICKLRFGHARVNNYLFS</sequence>
<proteinExistence type="predicted"/>
<dbReference type="AlphaFoldDB" id="A0A1B6F3P4"/>
<dbReference type="GO" id="GO:0004523">
    <property type="term" value="F:RNA-DNA hybrid ribonuclease activity"/>
    <property type="evidence" value="ECO:0007669"/>
    <property type="project" value="InterPro"/>
</dbReference>
<feature type="non-terminal residue" evidence="2">
    <location>
        <position position="1"/>
    </location>
</feature>
<dbReference type="InterPro" id="IPR036397">
    <property type="entry name" value="RNaseH_sf"/>
</dbReference>
<accession>A0A1B6F3P4</accession>
<protein>
    <recommendedName>
        <fullName evidence="1">RNase H type-1 domain-containing protein</fullName>
    </recommendedName>
</protein>
<dbReference type="PROSITE" id="PS50879">
    <property type="entry name" value="RNASE_H_1"/>
    <property type="match status" value="1"/>
</dbReference>
<feature type="domain" description="RNase H type-1" evidence="1">
    <location>
        <begin position="1"/>
        <end position="42"/>
    </location>
</feature>
<feature type="non-terminal residue" evidence="2">
    <location>
        <position position="124"/>
    </location>
</feature>
<gene>
    <name evidence="2" type="ORF">g.4414</name>
</gene>
<name>A0A1B6F3P4_9HEMI</name>
<organism evidence="2">
    <name type="scientific">Cuerna arida</name>
    <dbReference type="NCBI Taxonomy" id="1464854"/>
    <lineage>
        <taxon>Eukaryota</taxon>
        <taxon>Metazoa</taxon>
        <taxon>Ecdysozoa</taxon>
        <taxon>Arthropoda</taxon>
        <taxon>Hexapoda</taxon>
        <taxon>Insecta</taxon>
        <taxon>Pterygota</taxon>
        <taxon>Neoptera</taxon>
        <taxon>Paraneoptera</taxon>
        <taxon>Hemiptera</taxon>
        <taxon>Auchenorrhyncha</taxon>
        <taxon>Membracoidea</taxon>
        <taxon>Cicadellidae</taxon>
        <taxon>Cicadellinae</taxon>
        <taxon>Proconiini</taxon>
        <taxon>Cuerna</taxon>
    </lineage>
</organism>
<dbReference type="InterPro" id="IPR002156">
    <property type="entry name" value="RNaseH_domain"/>
</dbReference>